<dbReference type="OrthoDB" id="6988831at2"/>
<evidence type="ECO:0000313" key="4">
    <source>
        <dbReference type="Proteomes" id="UP000016560"/>
    </source>
</evidence>
<feature type="region of interest" description="Disordered" evidence="1">
    <location>
        <begin position="168"/>
        <end position="223"/>
    </location>
</feature>
<evidence type="ECO:0008006" key="5">
    <source>
        <dbReference type="Google" id="ProtNLM"/>
    </source>
</evidence>
<name>U3AXY7_AQUA1</name>
<evidence type="ECO:0000313" key="3">
    <source>
        <dbReference type="EMBL" id="GAD62494.1"/>
    </source>
</evidence>
<dbReference type="PROSITE" id="PS51257">
    <property type="entry name" value="PROKAR_LIPOPROTEIN"/>
    <property type="match status" value="1"/>
</dbReference>
<dbReference type="RefSeq" id="WP_021700582.1">
    <property type="nucleotide sequence ID" value="NZ_BATI01000012.1"/>
</dbReference>
<organism evidence="3 4">
    <name type="scientific">Aquipseudomonas alcaligenes (strain ATCC 14909 / DSM 50342 / CCUG 1425 / JCM 20561 / NBRC 14159 / NCIMB 9945 / NCTC 10367 / 1577)</name>
    <name type="common">Pseudomonas alcaligenes</name>
    <dbReference type="NCBI Taxonomy" id="1215092"/>
    <lineage>
        <taxon>Bacteria</taxon>
        <taxon>Pseudomonadati</taxon>
        <taxon>Pseudomonadota</taxon>
        <taxon>Gammaproteobacteria</taxon>
        <taxon>Pseudomonadales</taxon>
        <taxon>Pseudomonadaceae</taxon>
        <taxon>Aquipseudomonas</taxon>
    </lineage>
</organism>
<evidence type="ECO:0000256" key="2">
    <source>
        <dbReference type="SAM" id="SignalP"/>
    </source>
</evidence>
<sequence>MHNKIVAVAFLLASLMGCASRGSVPASDPRYPKMTECGADLVVFIASDTVLTQRVERDLRTGPLPAPMQLALEDRMKSHPSAGYVEVVFSDVGSAALNRNLNSVVKPKAADMMANSELKFANDKIKALQEIVPQLAESAQSSCKQAGYSFTAIKPLSVILVTEEPKVASATPSTPQQVSKHLSAEPEPHKSSPAIKRSAELPAASKAEPKPVKAQPSIRVRKASQSERVQLAKSVGSALKDADSAKYAEMDVIPKKFACVSVNAKNSFGGYTGFKSVLVAYIDIDWFYLQEVGSHSLCHTVMTKMARNNS</sequence>
<dbReference type="EMBL" id="BATI01000012">
    <property type="protein sequence ID" value="GAD62494.1"/>
    <property type="molecule type" value="Genomic_DNA"/>
</dbReference>
<feature type="chain" id="PRO_5004638492" description="Lipoprotein" evidence="2">
    <location>
        <begin position="20"/>
        <end position="310"/>
    </location>
</feature>
<reference evidence="3" key="1">
    <citation type="submission" date="2024-09" db="EMBL/GenBank/DDBJ databases">
        <title>Whole genome shotgun sequence of Pseudomonas alcaligenes NBRC 14159.</title>
        <authorList>
            <person name="Yoshida I."/>
            <person name="Hosoyama A."/>
            <person name="Tsuchikane K."/>
            <person name="Noguchi M."/>
            <person name="Hirakata S."/>
            <person name="Ando Y."/>
            <person name="Ohji S."/>
            <person name="Yamazoe A."/>
            <person name="Yamazaki S."/>
            <person name="Fujita N."/>
        </authorList>
    </citation>
    <scope>NUCLEOTIDE SEQUENCE</scope>
    <source>
        <strain evidence="3">NBRC 14159</strain>
    </source>
</reference>
<keyword evidence="4" id="KW-1185">Reference proteome</keyword>
<dbReference type="AlphaFoldDB" id="U3AXY7"/>
<accession>U3AXY7</accession>
<dbReference type="Proteomes" id="UP000016560">
    <property type="component" value="Unassembled WGS sequence"/>
</dbReference>
<feature type="signal peptide" evidence="2">
    <location>
        <begin position="1"/>
        <end position="19"/>
    </location>
</feature>
<comment type="caution">
    <text evidence="3">The sequence shown here is derived from an EMBL/GenBank/DDBJ whole genome shotgun (WGS) entry which is preliminary data.</text>
</comment>
<protein>
    <recommendedName>
        <fullName evidence="5">Lipoprotein</fullName>
    </recommendedName>
</protein>
<gene>
    <name evidence="3" type="ORF">PA6_012_00870</name>
</gene>
<feature type="compositionally biased region" description="Polar residues" evidence="1">
    <location>
        <begin position="170"/>
        <end position="180"/>
    </location>
</feature>
<keyword evidence="2" id="KW-0732">Signal</keyword>
<evidence type="ECO:0000256" key="1">
    <source>
        <dbReference type="SAM" id="MobiDB-lite"/>
    </source>
</evidence>
<proteinExistence type="predicted"/>